<reference evidence="1 2" key="1">
    <citation type="submission" date="2023-01" db="EMBL/GenBank/DDBJ databases">
        <title>Analysis of 21 Apiospora genomes using comparative genomics revels a genus with tremendous synthesis potential of carbohydrate active enzymes and secondary metabolites.</title>
        <authorList>
            <person name="Sorensen T."/>
        </authorList>
    </citation>
    <scope>NUCLEOTIDE SEQUENCE [LARGE SCALE GENOMIC DNA]</scope>
    <source>
        <strain evidence="1 2">CBS 83171</strain>
    </source>
</reference>
<evidence type="ECO:0000313" key="2">
    <source>
        <dbReference type="Proteomes" id="UP001446871"/>
    </source>
</evidence>
<comment type="caution">
    <text evidence="1">The sequence shown here is derived from an EMBL/GenBank/DDBJ whole genome shotgun (WGS) entry which is preliminary data.</text>
</comment>
<proteinExistence type="predicted"/>
<protein>
    <submittedName>
        <fullName evidence="1">Uncharacterized protein</fullName>
    </submittedName>
</protein>
<keyword evidence="2" id="KW-1185">Reference proteome</keyword>
<accession>A0ABR1UZ22</accession>
<sequence>MTMIMGQLDLQSLARLSQVSLQADGYVRSFRDYRSLVVEAAEVVQALFKMGLIGLHSAGDLYSALLADACSDMAKLPVIHVQDLTTSWDALLPFYQPHPPPPPPSPGVSAKAARKLAIAVHGSEKKLTEVVRKSCCSEDDLDNACYWLDGPKVQPRHHWLSEDNRPDIPVEPEKNWQYNCNMPPILFPVLTGDGLADLTLWCRGCQRVSDHASDIDEQLGSIWTLGTFPTPQPPPLASLQSLLPPNI</sequence>
<organism evidence="1 2">
    <name type="scientific">Apiospora saccharicola</name>
    <dbReference type="NCBI Taxonomy" id="335842"/>
    <lineage>
        <taxon>Eukaryota</taxon>
        <taxon>Fungi</taxon>
        <taxon>Dikarya</taxon>
        <taxon>Ascomycota</taxon>
        <taxon>Pezizomycotina</taxon>
        <taxon>Sordariomycetes</taxon>
        <taxon>Xylariomycetidae</taxon>
        <taxon>Amphisphaeriales</taxon>
        <taxon>Apiosporaceae</taxon>
        <taxon>Apiospora</taxon>
    </lineage>
</organism>
<name>A0ABR1UZ22_9PEZI</name>
<gene>
    <name evidence="1" type="ORF">PG996_008809</name>
</gene>
<dbReference type="EMBL" id="JAQQWM010000005">
    <property type="protein sequence ID" value="KAK8064157.1"/>
    <property type="molecule type" value="Genomic_DNA"/>
</dbReference>
<evidence type="ECO:0000313" key="1">
    <source>
        <dbReference type="EMBL" id="KAK8064157.1"/>
    </source>
</evidence>
<dbReference type="Proteomes" id="UP001446871">
    <property type="component" value="Unassembled WGS sequence"/>
</dbReference>